<dbReference type="STRING" id="988801.SAMN05216522_101248"/>
<evidence type="ECO:0000313" key="1">
    <source>
        <dbReference type="EMBL" id="SEQ11729.1"/>
    </source>
</evidence>
<dbReference type="Proteomes" id="UP000242515">
    <property type="component" value="Unassembled WGS sequence"/>
</dbReference>
<gene>
    <name evidence="1" type="ORF">SAMN05216522_101248</name>
</gene>
<sequence length="59" mass="6700">MPIIFITYSLAYLDRANYGFAAASGIEQDLNISKSTSSLIGALFFLAYFSFRFRGQFMR</sequence>
<accession>A0A1H9DEC1</accession>
<dbReference type="Gene3D" id="1.20.1250.20">
    <property type="entry name" value="MFS general substrate transporter like domains"/>
    <property type="match status" value="1"/>
</dbReference>
<proteinExistence type="predicted"/>
<reference evidence="2" key="1">
    <citation type="submission" date="2016-10" db="EMBL/GenBank/DDBJ databases">
        <authorList>
            <person name="Varghese N."/>
            <person name="Submissions S."/>
        </authorList>
    </citation>
    <scope>NUCLEOTIDE SEQUENCE [LARGE SCALE GENOMIC DNA]</scope>
    <source>
        <strain evidence="2">8N4</strain>
    </source>
</reference>
<dbReference type="AlphaFoldDB" id="A0A1H9DEC1"/>
<evidence type="ECO:0000313" key="2">
    <source>
        <dbReference type="Proteomes" id="UP000242515"/>
    </source>
</evidence>
<dbReference type="InterPro" id="IPR036259">
    <property type="entry name" value="MFS_trans_sf"/>
</dbReference>
<name>A0A1H9DEC1_9GAMM</name>
<dbReference type="EMBL" id="FOGC01000001">
    <property type="protein sequence ID" value="SEQ11729.1"/>
    <property type="molecule type" value="Genomic_DNA"/>
</dbReference>
<organism evidence="1 2">
    <name type="scientific">Rosenbergiella nectarea</name>
    <dbReference type="NCBI Taxonomy" id="988801"/>
    <lineage>
        <taxon>Bacteria</taxon>
        <taxon>Pseudomonadati</taxon>
        <taxon>Pseudomonadota</taxon>
        <taxon>Gammaproteobacteria</taxon>
        <taxon>Enterobacterales</taxon>
        <taxon>Erwiniaceae</taxon>
        <taxon>Rosenbergiella</taxon>
    </lineage>
</organism>
<keyword evidence="2" id="KW-1185">Reference proteome</keyword>
<dbReference type="SUPFAM" id="SSF103473">
    <property type="entry name" value="MFS general substrate transporter"/>
    <property type="match status" value="1"/>
</dbReference>
<protein>
    <submittedName>
        <fullName evidence="1">Uncharacterized protein</fullName>
    </submittedName>
</protein>